<sequence length="318" mass="36982">MTFKKLMQFLSKKKKKQMLFFHYLKYFSLKQPKHKQIVICFDGLFTHGGWVDRLKGIVSFYQIAQELGYDFKILFDNPFNLSTLLAPNVVDWELKRSALTWHPTQTKCLYLVNNFKANPLQLIKTSKANTFYVYANIDYSKATFPKLDTQALEQKWRADFNALFKKSELLDKKLKVITSEPYIAFHSRFTTLMGDFVDTTSKVLSVTEKEQLSQKLLAIINRVKAESNINTYVFSDSINFINYIKQNTTVKVVEGNPFHMDNFTKSTHLEGHLKTVIDFFMIANSENVYFLNVKPMYNSSFSKYAAIIGNTDFQVLEA</sequence>
<protein>
    <submittedName>
        <fullName evidence="1">Uncharacterized protein</fullName>
    </submittedName>
</protein>
<proteinExistence type="predicted"/>
<comment type="caution">
    <text evidence="1">The sequence shown here is derived from an EMBL/GenBank/DDBJ whole genome shotgun (WGS) entry which is preliminary data.</text>
</comment>
<name>A0A327RTJ9_9FLAO</name>
<accession>A0A327RTJ9</accession>
<dbReference type="AlphaFoldDB" id="A0A327RTJ9"/>
<keyword evidence="2" id="KW-1185">Reference proteome</keyword>
<dbReference type="RefSeq" id="WP_146603194.1">
    <property type="nucleotide sequence ID" value="NZ_QLLO01000002.1"/>
</dbReference>
<dbReference type="Proteomes" id="UP000248703">
    <property type="component" value="Unassembled WGS sequence"/>
</dbReference>
<gene>
    <name evidence="1" type="ORF">LY08_00775</name>
</gene>
<reference evidence="1 2" key="1">
    <citation type="submission" date="2018-06" db="EMBL/GenBank/DDBJ databases">
        <title>Genomic Encyclopedia of Archaeal and Bacterial Type Strains, Phase II (KMG-II): from individual species to whole genera.</title>
        <authorList>
            <person name="Goeker M."/>
        </authorList>
    </citation>
    <scope>NUCLEOTIDE SEQUENCE [LARGE SCALE GENOMIC DNA]</scope>
    <source>
        <strain evidence="1 2">DSM 24464</strain>
    </source>
</reference>
<evidence type="ECO:0000313" key="1">
    <source>
        <dbReference type="EMBL" id="RAJ16997.1"/>
    </source>
</evidence>
<dbReference type="EMBL" id="QLLO01000002">
    <property type="protein sequence ID" value="RAJ16997.1"/>
    <property type="molecule type" value="Genomic_DNA"/>
</dbReference>
<dbReference type="Gene3D" id="3.40.50.11350">
    <property type="match status" value="1"/>
</dbReference>
<organism evidence="1 2">
    <name type="scientific">Olleya aquimaris</name>
    <dbReference type="NCBI Taxonomy" id="639310"/>
    <lineage>
        <taxon>Bacteria</taxon>
        <taxon>Pseudomonadati</taxon>
        <taxon>Bacteroidota</taxon>
        <taxon>Flavobacteriia</taxon>
        <taxon>Flavobacteriales</taxon>
        <taxon>Flavobacteriaceae</taxon>
    </lineage>
</organism>
<evidence type="ECO:0000313" key="2">
    <source>
        <dbReference type="Proteomes" id="UP000248703"/>
    </source>
</evidence>
<dbReference type="OrthoDB" id="9806024at2"/>